<dbReference type="Gene3D" id="3.40.50.1820">
    <property type="entry name" value="alpha/beta hydrolase"/>
    <property type="match status" value="1"/>
</dbReference>
<dbReference type="PANTHER" id="PTHR46623">
    <property type="entry name" value="CARBOXYMETHYLENEBUTENOLIDASE-RELATED"/>
    <property type="match status" value="1"/>
</dbReference>
<dbReference type="Proteomes" id="UP000196877">
    <property type="component" value="Chromosome"/>
</dbReference>
<dbReference type="SUPFAM" id="SSF53474">
    <property type="entry name" value="alpha/beta-Hydrolases"/>
    <property type="match status" value="1"/>
</dbReference>
<feature type="domain" description="Dienelactone hydrolase" evidence="1">
    <location>
        <begin position="9"/>
        <end position="196"/>
    </location>
</feature>
<proteinExistence type="predicted"/>
<dbReference type="PANTHER" id="PTHR46623:SF6">
    <property type="entry name" value="ALPHA_BETA-HYDROLASES SUPERFAMILY PROTEIN"/>
    <property type="match status" value="1"/>
</dbReference>
<dbReference type="InterPro" id="IPR029058">
    <property type="entry name" value="AB_hydrolase_fold"/>
</dbReference>
<dbReference type="EMBL" id="CP021920">
    <property type="protein sequence ID" value="ASB90624.1"/>
    <property type="molecule type" value="Genomic_DNA"/>
</dbReference>
<accession>A0ABN5AM62</accession>
<dbReference type="InterPro" id="IPR051049">
    <property type="entry name" value="Dienelactone_hydrolase-like"/>
</dbReference>
<evidence type="ECO:0000259" key="1">
    <source>
        <dbReference type="Pfam" id="PF01738"/>
    </source>
</evidence>
<evidence type="ECO:0000313" key="3">
    <source>
        <dbReference type="Proteomes" id="UP000196877"/>
    </source>
</evidence>
<dbReference type="EC" id="3.1.1.45" evidence="2"/>
<dbReference type="RefSeq" id="WP_006638938.1">
    <property type="nucleotide sequence ID" value="NZ_BORD01000001.1"/>
</dbReference>
<gene>
    <name evidence="2" type="ORF">S101395_04122</name>
</gene>
<dbReference type="GO" id="GO:0008806">
    <property type="term" value="F:carboxymethylenebutenolidase activity"/>
    <property type="evidence" value="ECO:0007669"/>
    <property type="project" value="UniProtKB-EC"/>
</dbReference>
<evidence type="ECO:0000313" key="2">
    <source>
        <dbReference type="EMBL" id="ASB90624.1"/>
    </source>
</evidence>
<keyword evidence="3" id="KW-1185">Reference proteome</keyword>
<protein>
    <submittedName>
        <fullName evidence="2">Carboxymethylenebutenolidase</fullName>
        <ecNumber evidence="2">3.1.1.45</ecNumber>
    </submittedName>
</protein>
<organism evidence="2 3">
    <name type="scientific">Bacillus sonorensis</name>
    <dbReference type="NCBI Taxonomy" id="119858"/>
    <lineage>
        <taxon>Bacteria</taxon>
        <taxon>Bacillati</taxon>
        <taxon>Bacillota</taxon>
        <taxon>Bacilli</taxon>
        <taxon>Bacillales</taxon>
        <taxon>Bacillaceae</taxon>
        <taxon>Bacillus</taxon>
    </lineage>
</organism>
<sequence>MIDIQKNSSAAVIVLHEIYGINKHIQDVCQSLSAAGFAVVCPNLLHREEPFDYSDEKAAYHHFIEKVGFIDASHKIKTLAMNLKDQYQKVIIAGFSVGATIAWLCSEDDHVDGIVGYYGSRIRDYLETSPACPVMLFFAEEERSFHINELISALNRKNIKADKLPGAHGFNDPYSAAYNSRSSRIAFEKMMGFLKRL</sequence>
<dbReference type="GeneID" id="92854933"/>
<keyword evidence="2" id="KW-0378">Hydrolase</keyword>
<reference evidence="2 3" key="1">
    <citation type="submission" date="2017-06" db="EMBL/GenBank/DDBJ databases">
        <title>Genome sequence of Bacillus sonorensis strain SRCM101395.</title>
        <authorList>
            <person name="Cho S.H."/>
        </authorList>
    </citation>
    <scope>NUCLEOTIDE SEQUENCE [LARGE SCALE GENOMIC DNA]</scope>
    <source>
        <strain evidence="2 3">SRCM101395</strain>
    </source>
</reference>
<dbReference type="InterPro" id="IPR002925">
    <property type="entry name" value="Dienelactn_hydro"/>
</dbReference>
<name>A0ABN5AM62_9BACI</name>
<dbReference type="Pfam" id="PF01738">
    <property type="entry name" value="DLH"/>
    <property type="match status" value="1"/>
</dbReference>